<dbReference type="EMBL" id="JAFEJA010000001">
    <property type="protein sequence ID" value="MBM9617398.1"/>
    <property type="molecule type" value="Genomic_DNA"/>
</dbReference>
<accession>A0ABS2UIH4</accession>
<name>A0ABS2UIH4_9ACTN</name>
<feature type="region of interest" description="Disordered" evidence="1">
    <location>
        <begin position="40"/>
        <end position="60"/>
    </location>
</feature>
<sequence>MTRAAPEVTRTECKRCGTQIRGVNGRYACSLCGWVNHWSEGHSRLPPGTEDADYRPGRSS</sequence>
<organism evidence="2 3">
    <name type="scientific">Streptomyces zhihengii</name>
    <dbReference type="NCBI Taxonomy" id="1818004"/>
    <lineage>
        <taxon>Bacteria</taxon>
        <taxon>Bacillati</taxon>
        <taxon>Actinomycetota</taxon>
        <taxon>Actinomycetes</taxon>
        <taxon>Kitasatosporales</taxon>
        <taxon>Streptomycetaceae</taxon>
        <taxon>Streptomyces</taxon>
    </lineage>
</organism>
<reference evidence="2 3" key="1">
    <citation type="journal article" date="2016" name="Arch. Microbiol.">
        <title>Streptomyces zhihengii sp. nov., isolated from rhizospheric soil of Psammosilene tunicoides.</title>
        <authorList>
            <person name="Huang M.J."/>
            <person name="Fei J.J."/>
            <person name="Salam N."/>
            <person name="Kim C.J."/>
            <person name="Hozzein W.N."/>
            <person name="Xiao M."/>
            <person name="Huang H.Q."/>
            <person name="Li W.J."/>
        </authorList>
    </citation>
    <scope>NUCLEOTIDE SEQUENCE [LARGE SCALE GENOMIC DNA]</scope>
    <source>
        <strain evidence="2 3">YIM T102</strain>
    </source>
</reference>
<proteinExistence type="predicted"/>
<evidence type="ECO:0000313" key="3">
    <source>
        <dbReference type="Proteomes" id="UP000664109"/>
    </source>
</evidence>
<evidence type="ECO:0008006" key="4">
    <source>
        <dbReference type="Google" id="ProtNLM"/>
    </source>
</evidence>
<comment type="caution">
    <text evidence="2">The sequence shown here is derived from an EMBL/GenBank/DDBJ whole genome shotgun (WGS) entry which is preliminary data.</text>
</comment>
<gene>
    <name evidence="2" type="ORF">JE024_01360</name>
</gene>
<dbReference type="Proteomes" id="UP000664109">
    <property type="component" value="Unassembled WGS sequence"/>
</dbReference>
<keyword evidence="3" id="KW-1185">Reference proteome</keyword>
<evidence type="ECO:0000256" key="1">
    <source>
        <dbReference type="SAM" id="MobiDB-lite"/>
    </source>
</evidence>
<protein>
    <recommendedName>
        <fullName evidence="4">Transposase</fullName>
    </recommendedName>
</protein>
<evidence type="ECO:0000313" key="2">
    <source>
        <dbReference type="EMBL" id="MBM9617398.1"/>
    </source>
</evidence>